<reference evidence="3" key="1">
    <citation type="submission" date="2020-05" db="EMBL/GenBank/DDBJ databases">
        <authorList>
            <person name="Chiriac C."/>
            <person name="Salcher M."/>
            <person name="Ghai R."/>
            <person name="Kavagutti S V."/>
        </authorList>
    </citation>
    <scope>NUCLEOTIDE SEQUENCE</scope>
</reference>
<sequence length="164" mass="16514">MPEDTTKLTVLPDLTVTSLPGSCEITRSTAIVADGSVVTLGTRSASFNCVSASARVSPIRLGTATSAPPELLTNQNSRPPKANKSTTRMPINRAVFGFFSSSSSSTGSTAGTAAPTVVAGCMVVAIAAAAPPSATAASAASRSATVCSPPKKRPRSMRRSSAEA</sequence>
<dbReference type="AlphaFoldDB" id="A0A6J7NUA2"/>
<feature type="compositionally biased region" description="Polar residues" evidence="1">
    <location>
        <begin position="72"/>
        <end position="86"/>
    </location>
</feature>
<dbReference type="EMBL" id="CAFAAQ010000240">
    <property type="protein sequence ID" value="CAB4823723.1"/>
    <property type="molecule type" value="Genomic_DNA"/>
</dbReference>
<proteinExistence type="predicted"/>
<organism evidence="3">
    <name type="scientific">freshwater metagenome</name>
    <dbReference type="NCBI Taxonomy" id="449393"/>
    <lineage>
        <taxon>unclassified sequences</taxon>
        <taxon>metagenomes</taxon>
        <taxon>ecological metagenomes</taxon>
    </lineage>
</organism>
<gene>
    <name evidence="2" type="ORF">UFOPK3046_01882</name>
    <name evidence="3" type="ORF">UFOPK3914_01780</name>
</gene>
<feature type="region of interest" description="Disordered" evidence="1">
    <location>
        <begin position="135"/>
        <end position="164"/>
    </location>
</feature>
<accession>A0A6J7NUA2</accession>
<evidence type="ECO:0000313" key="2">
    <source>
        <dbReference type="EMBL" id="CAB4823723.1"/>
    </source>
</evidence>
<protein>
    <submittedName>
        <fullName evidence="3">Unannotated protein</fullName>
    </submittedName>
</protein>
<evidence type="ECO:0000256" key="1">
    <source>
        <dbReference type="SAM" id="MobiDB-lite"/>
    </source>
</evidence>
<evidence type="ECO:0000313" key="3">
    <source>
        <dbReference type="EMBL" id="CAB4994359.1"/>
    </source>
</evidence>
<feature type="compositionally biased region" description="Low complexity" evidence="1">
    <location>
        <begin position="135"/>
        <end position="149"/>
    </location>
</feature>
<name>A0A6J7NUA2_9ZZZZ</name>
<feature type="region of interest" description="Disordered" evidence="1">
    <location>
        <begin position="64"/>
        <end position="86"/>
    </location>
</feature>
<dbReference type="EMBL" id="CAFBOG010000217">
    <property type="protein sequence ID" value="CAB4994359.1"/>
    <property type="molecule type" value="Genomic_DNA"/>
</dbReference>